<reference evidence="1 2" key="2">
    <citation type="journal article" date="2022" name="Mol. Ecol. Resour.">
        <title>The genomes of chicory, endive, great burdock and yacon provide insights into Asteraceae paleo-polyploidization history and plant inulin production.</title>
        <authorList>
            <person name="Fan W."/>
            <person name="Wang S."/>
            <person name="Wang H."/>
            <person name="Wang A."/>
            <person name="Jiang F."/>
            <person name="Liu H."/>
            <person name="Zhao H."/>
            <person name="Xu D."/>
            <person name="Zhang Y."/>
        </authorList>
    </citation>
    <scope>NUCLEOTIDE SEQUENCE [LARGE SCALE GENOMIC DNA]</scope>
    <source>
        <strain evidence="2">cv. Yunnan</strain>
        <tissue evidence="1">Leaves</tissue>
    </source>
</reference>
<proteinExistence type="predicted"/>
<gene>
    <name evidence="1" type="ORF">L1987_60061</name>
</gene>
<evidence type="ECO:0000313" key="1">
    <source>
        <dbReference type="EMBL" id="KAI3742381.1"/>
    </source>
</evidence>
<evidence type="ECO:0000313" key="2">
    <source>
        <dbReference type="Proteomes" id="UP001056120"/>
    </source>
</evidence>
<protein>
    <submittedName>
        <fullName evidence="1">Uncharacterized protein</fullName>
    </submittedName>
</protein>
<keyword evidence="2" id="KW-1185">Reference proteome</keyword>
<sequence>MQIISLLNSKFASISFALQVKELETELMEFQKAYEDCANLSYQTVELIETFMNYQTSKGKGIILNDVCALFMILPSPTKVSWL</sequence>
<accession>A0ACB9D795</accession>
<reference evidence="2" key="1">
    <citation type="journal article" date="2022" name="Mol. Ecol. Resour.">
        <title>The genomes of chicory, endive, great burdock and yacon provide insights into Asteraceae palaeo-polyploidization history and plant inulin production.</title>
        <authorList>
            <person name="Fan W."/>
            <person name="Wang S."/>
            <person name="Wang H."/>
            <person name="Wang A."/>
            <person name="Jiang F."/>
            <person name="Liu H."/>
            <person name="Zhao H."/>
            <person name="Xu D."/>
            <person name="Zhang Y."/>
        </authorList>
    </citation>
    <scope>NUCLEOTIDE SEQUENCE [LARGE SCALE GENOMIC DNA]</scope>
    <source>
        <strain evidence="2">cv. Yunnan</strain>
    </source>
</reference>
<dbReference type="EMBL" id="CM042037">
    <property type="protein sequence ID" value="KAI3742381.1"/>
    <property type="molecule type" value="Genomic_DNA"/>
</dbReference>
<comment type="caution">
    <text evidence="1">The sequence shown here is derived from an EMBL/GenBank/DDBJ whole genome shotgun (WGS) entry which is preliminary data.</text>
</comment>
<organism evidence="1 2">
    <name type="scientific">Smallanthus sonchifolius</name>
    <dbReference type="NCBI Taxonomy" id="185202"/>
    <lineage>
        <taxon>Eukaryota</taxon>
        <taxon>Viridiplantae</taxon>
        <taxon>Streptophyta</taxon>
        <taxon>Embryophyta</taxon>
        <taxon>Tracheophyta</taxon>
        <taxon>Spermatophyta</taxon>
        <taxon>Magnoliopsida</taxon>
        <taxon>eudicotyledons</taxon>
        <taxon>Gunneridae</taxon>
        <taxon>Pentapetalae</taxon>
        <taxon>asterids</taxon>
        <taxon>campanulids</taxon>
        <taxon>Asterales</taxon>
        <taxon>Asteraceae</taxon>
        <taxon>Asteroideae</taxon>
        <taxon>Heliantheae alliance</taxon>
        <taxon>Millerieae</taxon>
        <taxon>Smallanthus</taxon>
    </lineage>
</organism>
<dbReference type="Proteomes" id="UP001056120">
    <property type="component" value="Linkage Group LG20"/>
</dbReference>
<name>A0ACB9D795_9ASTR</name>